<dbReference type="EMBL" id="GGNE01000425">
    <property type="protein sequence ID" value="MIC88966.1"/>
    <property type="molecule type" value="Transcribed_RNA"/>
</dbReference>
<comment type="similarity">
    <text evidence="1">Belongs to the BZW family.</text>
</comment>
<evidence type="ECO:0000256" key="3">
    <source>
        <dbReference type="SAM" id="Phobius"/>
    </source>
</evidence>
<keyword evidence="3" id="KW-0812">Transmembrane</keyword>
<protein>
    <submittedName>
        <fullName evidence="5">Basic leucine zipper and W2 domain-containing protein 2</fullName>
    </submittedName>
</protein>
<dbReference type="InterPro" id="IPR003307">
    <property type="entry name" value="W2_domain"/>
</dbReference>
<dbReference type="GO" id="GO:0016020">
    <property type="term" value="C:membrane"/>
    <property type="evidence" value="ECO:0007669"/>
    <property type="project" value="TreeGrafter"/>
</dbReference>
<organism evidence="5">
    <name type="scientific">Scolopendra viridis</name>
    <name type="common">Giant centipede</name>
    <dbReference type="NCBI Taxonomy" id="118503"/>
    <lineage>
        <taxon>Eukaryota</taxon>
        <taxon>Metazoa</taxon>
        <taxon>Ecdysozoa</taxon>
        <taxon>Arthropoda</taxon>
        <taxon>Myriapoda</taxon>
        <taxon>Chilopoda</taxon>
        <taxon>Pleurostigmophora</taxon>
        <taxon>Scolopendromorpha</taxon>
        <taxon>Scolopendridae</taxon>
        <taxon>Scolopendra</taxon>
    </lineage>
</organism>
<dbReference type="Gene3D" id="1.25.40.180">
    <property type="match status" value="1"/>
</dbReference>
<dbReference type="PANTHER" id="PTHR14208">
    <property type="entry name" value="BASIC LEUCINE ZIPPER AND W2 DOMAIN-CONTAINING PROTEIN"/>
    <property type="match status" value="1"/>
</dbReference>
<dbReference type="GO" id="GO:0005737">
    <property type="term" value="C:cytoplasm"/>
    <property type="evidence" value="ECO:0007669"/>
    <property type="project" value="UniProtKB-ARBA"/>
</dbReference>
<sequence>MSQKTEKPVLSGQRIKTRKRDEKEKYDPAGFRDSILQGLSESGNDLEAVSKFLDGAGSKLDYRRYGETLFDILIAGGILAPGGSIVQDADPNKLSRTDVCVFCTSDDTDSLKAFTQVFYKLIRRYKYLEKMFEDEMKKVLVFLKGFGETERHKLAIIGALLLANGLITAAVLSSLFQEHLVKDGIALDFLITVFRTWIMEKDISNLTQALRKAGLENRLMEFFPINKRSPEMFEKTFKDGGLGQIVEFQRAQENAGVKRELQKQLVSMISKNDPVKDIIASIKEYMIKYSVPEHEIVVLIWNTLMAAVEWNKKDELVAEQALKHLKLYSPLLTAFTTQGRSELALIIKVQEYCFDNMNFMKVFQKIVVLFYKAEVLSEDVVLKWYNEAHSSKGKSVFLEQMKKFVEWLHNAEEESESGEDED</sequence>
<keyword evidence="3" id="KW-0472">Membrane</keyword>
<accession>A0A4D5RA13</accession>
<dbReference type="PANTHER" id="PTHR14208:SF2">
    <property type="entry name" value="PROTEIN KRASAVIETZ"/>
    <property type="match status" value="1"/>
</dbReference>
<dbReference type="InterPro" id="IPR016024">
    <property type="entry name" value="ARM-type_fold"/>
</dbReference>
<proteinExistence type="inferred from homology"/>
<dbReference type="InterPro" id="IPR057397">
    <property type="entry name" value="HEAT_5MP1_2"/>
</dbReference>
<feature type="domain" description="W2" evidence="4">
    <location>
        <begin position="247"/>
        <end position="418"/>
    </location>
</feature>
<dbReference type="SMART" id="SM00515">
    <property type="entry name" value="eIF5C"/>
    <property type="match status" value="1"/>
</dbReference>
<feature type="region of interest" description="Disordered" evidence="2">
    <location>
        <begin position="1"/>
        <end position="28"/>
    </location>
</feature>
<dbReference type="Pfam" id="PF25504">
    <property type="entry name" value="HEAT_5MP1_2"/>
    <property type="match status" value="1"/>
</dbReference>
<feature type="transmembrane region" description="Helical" evidence="3">
    <location>
        <begin position="154"/>
        <end position="176"/>
    </location>
</feature>
<keyword evidence="3" id="KW-1133">Transmembrane helix</keyword>
<dbReference type="Pfam" id="PF02020">
    <property type="entry name" value="W2"/>
    <property type="match status" value="1"/>
</dbReference>
<evidence type="ECO:0000256" key="1">
    <source>
        <dbReference type="ARBA" id="ARBA00008151"/>
    </source>
</evidence>
<dbReference type="InterPro" id="IPR051245">
    <property type="entry name" value="eIF5-mimic_regulator"/>
</dbReference>
<dbReference type="InterPro" id="IPR043510">
    <property type="entry name" value="W2_5MP1/2"/>
</dbReference>
<dbReference type="CDD" id="cd11560">
    <property type="entry name" value="W2_eIF5C_like"/>
    <property type="match status" value="1"/>
</dbReference>
<reference evidence="5" key="1">
    <citation type="journal article" date="2018" name="Toxicon">
        <title>Venom-gland transcriptomics and venom proteomics of the giant Florida blue centipede, Scolopendra viridis.</title>
        <authorList>
            <person name="Ward M.J."/>
            <person name="Rokyta D.R."/>
        </authorList>
    </citation>
    <scope>NUCLEOTIDE SEQUENCE</scope>
    <source>
        <tissue evidence="5">Venom gland</tissue>
    </source>
</reference>
<dbReference type="AlphaFoldDB" id="A0A4D5RA13"/>
<dbReference type="GO" id="GO:0006417">
    <property type="term" value="P:regulation of translation"/>
    <property type="evidence" value="ECO:0007669"/>
    <property type="project" value="UniProtKB-ARBA"/>
</dbReference>
<dbReference type="FunFam" id="1.25.40.180:FF:000006">
    <property type="entry name" value="Basic leucine zipper and W2 domain-containing protein 1"/>
    <property type="match status" value="1"/>
</dbReference>
<dbReference type="PROSITE" id="PS51363">
    <property type="entry name" value="W2"/>
    <property type="match status" value="1"/>
</dbReference>
<evidence type="ECO:0000259" key="4">
    <source>
        <dbReference type="PROSITE" id="PS51363"/>
    </source>
</evidence>
<evidence type="ECO:0000256" key="2">
    <source>
        <dbReference type="SAM" id="MobiDB-lite"/>
    </source>
</evidence>
<evidence type="ECO:0000313" key="5">
    <source>
        <dbReference type="EMBL" id="MIC88966.1"/>
    </source>
</evidence>
<name>A0A4D5RA13_SCOVI</name>
<dbReference type="SUPFAM" id="SSF48371">
    <property type="entry name" value="ARM repeat"/>
    <property type="match status" value="1"/>
</dbReference>